<dbReference type="AlphaFoldDB" id="A0A6J6LRS8"/>
<protein>
    <submittedName>
        <fullName evidence="9">Unannotated protein</fullName>
    </submittedName>
</protein>
<dbReference type="InterPro" id="IPR000447">
    <property type="entry name" value="G3P_DH_FAD-dep"/>
</dbReference>
<evidence type="ECO:0000256" key="4">
    <source>
        <dbReference type="ARBA" id="ARBA00022798"/>
    </source>
</evidence>
<dbReference type="InterPro" id="IPR006076">
    <property type="entry name" value="FAD-dep_OxRdtase"/>
</dbReference>
<feature type="domain" description="Alpha-glycerophosphate oxidase C-terminal" evidence="8">
    <location>
        <begin position="429"/>
        <end position="509"/>
    </location>
</feature>
<dbReference type="GO" id="GO:0006071">
    <property type="term" value="P:glycerol metabolic process"/>
    <property type="evidence" value="ECO:0007669"/>
    <property type="project" value="UniProtKB-KW"/>
</dbReference>
<dbReference type="EMBL" id="CAEZWW010000012">
    <property type="protein sequence ID" value="CAB4663244.1"/>
    <property type="molecule type" value="Genomic_DNA"/>
</dbReference>
<dbReference type="Gene3D" id="1.10.8.870">
    <property type="entry name" value="Alpha-glycerophosphate oxidase, cap domain"/>
    <property type="match status" value="1"/>
</dbReference>
<accession>A0A6J6LRS8</accession>
<dbReference type="SUPFAM" id="SSF51905">
    <property type="entry name" value="FAD/NAD(P)-binding domain"/>
    <property type="match status" value="1"/>
</dbReference>
<dbReference type="PRINTS" id="PR01001">
    <property type="entry name" value="FADG3PDH"/>
</dbReference>
<dbReference type="InterPro" id="IPR036188">
    <property type="entry name" value="FAD/NAD-bd_sf"/>
</dbReference>
<evidence type="ECO:0000259" key="8">
    <source>
        <dbReference type="Pfam" id="PF16901"/>
    </source>
</evidence>
<keyword evidence="4" id="KW-0319">Glycerol metabolism</keyword>
<proteinExistence type="inferred from homology"/>
<dbReference type="InterPro" id="IPR031656">
    <property type="entry name" value="DAO_C"/>
</dbReference>
<evidence type="ECO:0000256" key="1">
    <source>
        <dbReference type="ARBA" id="ARBA00001974"/>
    </source>
</evidence>
<dbReference type="PROSITE" id="PS00977">
    <property type="entry name" value="FAD_G3PDH_1"/>
    <property type="match status" value="1"/>
</dbReference>
<dbReference type="Pfam" id="PF16901">
    <property type="entry name" value="DAO_C"/>
    <property type="match status" value="1"/>
</dbReference>
<dbReference type="InterPro" id="IPR038299">
    <property type="entry name" value="DAO_C_sf"/>
</dbReference>
<sequence length="511" mass="54463">MSVDFLPVGDPLADLSPERRRRDESALAETVFDVIVIGGGITGTGIALDAATRGLSVLLLESNDLAFGTSRWSSKLVHGGLRYLANGQVDVAWESAVERGHLMTNIAPHLVRALAQVVPIMNDTSFGSAVLTRAGFAAGDALRALSRTSRHVLPGAHVISPAKTRRLLPAIDGARVRGGLLAWDGLLEDDARLVVAVARTAAAYGARILIGYRVLSADGTSVSVANDEDEQIEIRAKNVISATGVWAEVFDPQVVITPSRGTHVVLRAETLQRPRAAMTVPVPEMHGRYCFVLPRPDGLLLAGITDIDEPGPIADVPYTPQEDVNWILAQVSRVLQTPITANDAVGAFTGLRPLVAPPQAPNGETSDISRRHLVRRGESGVITVTGGKLTTYRRMAQDAVDLISDKPCRTTQVALVGAGPAPPALALPARLIRRYGAEAARVASLADEHPQLLEPLTPEIGVRGVELVFAVRCEGARSIDDVLERRTRLSLVPSDLAAAAPRAKEILDEYT</sequence>
<dbReference type="PANTHER" id="PTHR11985">
    <property type="entry name" value="GLYCEROL-3-PHOSPHATE DEHYDROGENASE"/>
    <property type="match status" value="1"/>
</dbReference>
<reference evidence="9" key="1">
    <citation type="submission" date="2020-05" db="EMBL/GenBank/DDBJ databases">
        <authorList>
            <person name="Chiriac C."/>
            <person name="Salcher M."/>
            <person name="Ghai R."/>
            <person name="Kavagutti S V."/>
        </authorList>
    </citation>
    <scope>NUCLEOTIDE SEQUENCE</scope>
</reference>
<dbReference type="PROSITE" id="PS00978">
    <property type="entry name" value="FAD_G3PDH_2"/>
    <property type="match status" value="1"/>
</dbReference>
<feature type="domain" description="FAD dependent oxidoreductase" evidence="7">
    <location>
        <begin position="33"/>
        <end position="393"/>
    </location>
</feature>
<evidence type="ECO:0000256" key="5">
    <source>
        <dbReference type="ARBA" id="ARBA00022827"/>
    </source>
</evidence>
<dbReference type="GO" id="GO:0004368">
    <property type="term" value="F:glycerol-3-phosphate dehydrogenase (quinone) activity"/>
    <property type="evidence" value="ECO:0007669"/>
    <property type="project" value="InterPro"/>
</dbReference>
<dbReference type="Gene3D" id="3.50.50.60">
    <property type="entry name" value="FAD/NAD(P)-binding domain"/>
    <property type="match status" value="1"/>
</dbReference>
<name>A0A6J6LRS8_9ZZZZ</name>
<organism evidence="9">
    <name type="scientific">freshwater metagenome</name>
    <dbReference type="NCBI Taxonomy" id="449393"/>
    <lineage>
        <taxon>unclassified sequences</taxon>
        <taxon>metagenomes</taxon>
        <taxon>ecological metagenomes</taxon>
    </lineage>
</organism>
<evidence type="ECO:0000313" key="9">
    <source>
        <dbReference type="EMBL" id="CAB4663244.1"/>
    </source>
</evidence>
<comment type="similarity">
    <text evidence="2">Belongs to the FAD-dependent glycerol-3-phosphate dehydrogenase family.</text>
</comment>
<keyword evidence="6" id="KW-0560">Oxidoreductase</keyword>
<evidence type="ECO:0000256" key="6">
    <source>
        <dbReference type="ARBA" id="ARBA00023002"/>
    </source>
</evidence>
<dbReference type="PANTHER" id="PTHR11985:SF35">
    <property type="entry name" value="ANAEROBIC GLYCEROL-3-PHOSPHATE DEHYDROGENASE SUBUNIT A"/>
    <property type="match status" value="1"/>
</dbReference>
<dbReference type="Pfam" id="PF01266">
    <property type="entry name" value="DAO"/>
    <property type="match status" value="1"/>
</dbReference>
<keyword evidence="3" id="KW-0285">Flavoprotein</keyword>
<keyword evidence="5" id="KW-0274">FAD</keyword>
<evidence type="ECO:0000259" key="7">
    <source>
        <dbReference type="Pfam" id="PF01266"/>
    </source>
</evidence>
<evidence type="ECO:0000256" key="2">
    <source>
        <dbReference type="ARBA" id="ARBA00007330"/>
    </source>
</evidence>
<comment type="cofactor">
    <cofactor evidence="1">
        <name>FAD</name>
        <dbReference type="ChEBI" id="CHEBI:57692"/>
    </cofactor>
</comment>
<dbReference type="Gene3D" id="3.30.9.10">
    <property type="entry name" value="D-Amino Acid Oxidase, subunit A, domain 2"/>
    <property type="match status" value="1"/>
</dbReference>
<evidence type="ECO:0000256" key="3">
    <source>
        <dbReference type="ARBA" id="ARBA00022630"/>
    </source>
</evidence>
<dbReference type="GO" id="GO:0046168">
    <property type="term" value="P:glycerol-3-phosphate catabolic process"/>
    <property type="evidence" value="ECO:0007669"/>
    <property type="project" value="TreeGrafter"/>
</dbReference>
<gene>
    <name evidence="9" type="ORF">UFOPK2310_00197</name>
</gene>